<dbReference type="AlphaFoldDB" id="A0A1L7XU18"/>
<dbReference type="InterPro" id="IPR043047">
    <property type="entry name" value="Hri1_N_sf"/>
</dbReference>
<protein>
    <recommendedName>
        <fullName evidence="4">Protein HRI1</fullName>
    </recommendedName>
</protein>
<organism evidence="2 3">
    <name type="scientific">Phialocephala subalpina</name>
    <dbReference type="NCBI Taxonomy" id="576137"/>
    <lineage>
        <taxon>Eukaryota</taxon>
        <taxon>Fungi</taxon>
        <taxon>Dikarya</taxon>
        <taxon>Ascomycota</taxon>
        <taxon>Pezizomycotina</taxon>
        <taxon>Leotiomycetes</taxon>
        <taxon>Helotiales</taxon>
        <taxon>Mollisiaceae</taxon>
        <taxon>Phialocephala</taxon>
        <taxon>Phialocephala fortinii species complex</taxon>
    </lineage>
</organism>
<evidence type="ECO:0008006" key="4">
    <source>
        <dbReference type="Google" id="ProtNLM"/>
    </source>
</evidence>
<proteinExistence type="predicted"/>
<evidence type="ECO:0000313" key="2">
    <source>
        <dbReference type="EMBL" id="CZR68509.1"/>
    </source>
</evidence>
<evidence type="ECO:0000256" key="1">
    <source>
        <dbReference type="SAM" id="MobiDB-lite"/>
    </source>
</evidence>
<dbReference type="STRING" id="576137.A0A1L7XU18"/>
<name>A0A1L7XU18_9HELO</name>
<reference evidence="2 3" key="1">
    <citation type="submission" date="2016-03" db="EMBL/GenBank/DDBJ databases">
        <authorList>
            <person name="Ploux O."/>
        </authorList>
    </citation>
    <scope>NUCLEOTIDE SEQUENCE [LARGE SCALE GENOMIC DNA]</scope>
    <source>
        <strain evidence="2 3">UAMH 11012</strain>
    </source>
</reference>
<dbReference type="Pfam" id="PF16815">
    <property type="entry name" value="HRI1"/>
    <property type="match status" value="1"/>
</dbReference>
<dbReference type="InterPro" id="IPR031818">
    <property type="entry name" value="Hri1"/>
</dbReference>
<dbReference type="EMBL" id="FJOG01000056">
    <property type="protein sequence ID" value="CZR68509.1"/>
    <property type="molecule type" value="Genomic_DNA"/>
</dbReference>
<accession>A0A1L7XU18</accession>
<feature type="region of interest" description="Disordered" evidence="1">
    <location>
        <begin position="80"/>
        <end position="100"/>
    </location>
</feature>
<dbReference type="Gene3D" id="2.40.128.320">
    <property type="entry name" value="Protein HRI1, N-terminal domain"/>
    <property type="match status" value="1"/>
</dbReference>
<gene>
    <name evidence="2" type="ORF">PAC_18408</name>
</gene>
<dbReference type="Proteomes" id="UP000184330">
    <property type="component" value="Unassembled WGS sequence"/>
</dbReference>
<keyword evidence="3" id="KW-1185">Reference proteome</keyword>
<sequence>MAAKVSTRISLRWLPSTADPTEPTDTIVFGVGAYFVDLRILKSDTSIDWALAGERVVVSTDPLKIRWIKTLDSLGLTEEPDEGDFTTLPNGDSLETGSMPCPEKGMAVTAYEEVWRVLAPKPGPEVGKGSAWILESADTEGNTKTFLGRIGGSYMAMRGKTGERWKDGEFGARSEEWDVKERRWRDKYVIGYIAAIPSPAELGTGLFDGEDGWKEGDKVEVLGQEYIVRAFETLE</sequence>
<dbReference type="OrthoDB" id="4045395at2759"/>
<feature type="compositionally biased region" description="Polar residues" evidence="1">
    <location>
        <begin position="87"/>
        <end position="96"/>
    </location>
</feature>
<evidence type="ECO:0000313" key="3">
    <source>
        <dbReference type="Proteomes" id="UP000184330"/>
    </source>
</evidence>